<organism evidence="2 3">
    <name type="scientific">Ancylostoma ceylanicum</name>
    <dbReference type="NCBI Taxonomy" id="53326"/>
    <lineage>
        <taxon>Eukaryota</taxon>
        <taxon>Metazoa</taxon>
        <taxon>Ecdysozoa</taxon>
        <taxon>Nematoda</taxon>
        <taxon>Chromadorea</taxon>
        <taxon>Rhabditida</taxon>
        <taxon>Rhabditina</taxon>
        <taxon>Rhabditomorpha</taxon>
        <taxon>Strongyloidea</taxon>
        <taxon>Ancylostomatidae</taxon>
        <taxon>Ancylostomatinae</taxon>
        <taxon>Ancylostoma</taxon>
    </lineage>
</organism>
<gene>
    <name evidence="2" type="primary">Acey_s0292.g1582</name>
    <name evidence="2" type="ORF">Y032_0292g1582</name>
</gene>
<accession>A0A016S655</accession>
<dbReference type="STRING" id="53326.A0A016S655"/>
<reference evidence="3" key="1">
    <citation type="journal article" date="2015" name="Nat. Genet.">
        <title>The genome and transcriptome of the zoonotic hookworm Ancylostoma ceylanicum identify infection-specific gene families.</title>
        <authorList>
            <person name="Schwarz E.M."/>
            <person name="Hu Y."/>
            <person name="Antoshechkin I."/>
            <person name="Miller M.M."/>
            <person name="Sternberg P.W."/>
            <person name="Aroian R.V."/>
        </authorList>
    </citation>
    <scope>NUCLEOTIDE SEQUENCE</scope>
    <source>
        <strain evidence="3">HY135</strain>
    </source>
</reference>
<sequence>MSVNLCHLTGGGATVVWDIDSRVHCCQLLPAIVHAKAKEALESKEIELRELTAQLQSEKMMSDEERRRLREEVAQRENEVQEMRTEVQRQTEVTHRLQDEVEAARREALMQHSSIVNHTTHVLFIFEEYTKICLVLHVIADPSHDAYS</sequence>
<dbReference type="EMBL" id="JARK01001628">
    <property type="protein sequence ID" value="EYB85724.1"/>
    <property type="molecule type" value="Genomic_DNA"/>
</dbReference>
<proteinExistence type="predicted"/>
<feature type="coiled-coil region" evidence="1">
    <location>
        <begin position="34"/>
        <end position="107"/>
    </location>
</feature>
<name>A0A016S655_9BILA</name>
<evidence type="ECO:0000256" key="1">
    <source>
        <dbReference type="SAM" id="Coils"/>
    </source>
</evidence>
<evidence type="ECO:0000313" key="3">
    <source>
        <dbReference type="Proteomes" id="UP000024635"/>
    </source>
</evidence>
<dbReference type="OrthoDB" id="5839069at2759"/>
<protein>
    <submittedName>
        <fullName evidence="2">Uncharacterized protein</fullName>
    </submittedName>
</protein>
<dbReference type="Proteomes" id="UP000024635">
    <property type="component" value="Unassembled WGS sequence"/>
</dbReference>
<comment type="caution">
    <text evidence="2">The sequence shown here is derived from an EMBL/GenBank/DDBJ whole genome shotgun (WGS) entry which is preliminary data.</text>
</comment>
<dbReference type="AlphaFoldDB" id="A0A016S655"/>
<keyword evidence="3" id="KW-1185">Reference proteome</keyword>
<evidence type="ECO:0000313" key="2">
    <source>
        <dbReference type="EMBL" id="EYB85724.1"/>
    </source>
</evidence>
<keyword evidence="1" id="KW-0175">Coiled coil</keyword>